<keyword evidence="4" id="KW-0804">Transcription</keyword>
<dbReference type="PANTHER" id="PTHR43133">
    <property type="entry name" value="RNA POLYMERASE ECF-TYPE SIGMA FACTO"/>
    <property type="match status" value="1"/>
</dbReference>
<organism evidence="7">
    <name type="scientific">Streptomyces sp. Y1</name>
    <dbReference type="NCBI Taxonomy" id="3238634"/>
    <lineage>
        <taxon>Bacteria</taxon>
        <taxon>Bacillati</taxon>
        <taxon>Actinomycetota</taxon>
        <taxon>Actinomycetes</taxon>
        <taxon>Kitasatosporales</taxon>
        <taxon>Streptomycetaceae</taxon>
        <taxon>Streptomyces</taxon>
    </lineage>
</organism>
<dbReference type="Pfam" id="PF08281">
    <property type="entry name" value="Sigma70_r4_2"/>
    <property type="match status" value="1"/>
</dbReference>
<dbReference type="InterPro" id="IPR036388">
    <property type="entry name" value="WH-like_DNA-bd_sf"/>
</dbReference>
<dbReference type="EMBL" id="CP163445">
    <property type="protein sequence ID" value="XDQ82606.1"/>
    <property type="molecule type" value="Genomic_DNA"/>
</dbReference>
<dbReference type="GO" id="GO:0016987">
    <property type="term" value="F:sigma factor activity"/>
    <property type="evidence" value="ECO:0007669"/>
    <property type="project" value="UniProtKB-KW"/>
</dbReference>
<feature type="domain" description="RNA polymerase sigma factor 70 region 4 type 2" evidence="6">
    <location>
        <begin position="131"/>
        <end position="183"/>
    </location>
</feature>
<accession>A0AB39TTP3</accession>
<evidence type="ECO:0000259" key="5">
    <source>
        <dbReference type="Pfam" id="PF04542"/>
    </source>
</evidence>
<dbReference type="GO" id="GO:0006352">
    <property type="term" value="P:DNA-templated transcription initiation"/>
    <property type="evidence" value="ECO:0007669"/>
    <property type="project" value="InterPro"/>
</dbReference>
<dbReference type="NCBIfam" id="TIGR02937">
    <property type="entry name" value="sigma70-ECF"/>
    <property type="match status" value="1"/>
</dbReference>
<evidence type="ECO:0000256" key="1">
    <source>
        <dbReference type="ARBA" id="ARBA00010641"/>
    </source>
</evidence>
<dbReference type="Gene3D" id="1.10.10.10">
    <property type="entry name" value="Winged helix-like DNA-binding domain superfamily/Winged helix DNA-binding domain"/>
    <property type="match status" value="1"/>
</dbReference>
<dbReference type="AlphaFoldDB" id="A0AB39TTP3"/>
<dbReference type="GO" id="GO:0003677">
    <property type="term" value="F:DNA binding"/>
    <property type="evidence" value="ECO:0007669"/>
    <property type="project" value="InterPro"/>
</dbReference>
<reference evidence="7" key="1">
    <citation type="submission" date="2024-07" db="EMBL/GenBank/DDBJ databases">
        <authorList>
            <person name="Yu S.T."/>
        </authorList>
    </citation>
    <scope>NUCLEOTIDE SEQUENCE</scope>
    <source>
        <strain evidence="7">Y1</strain>
    </source>
</reference>
<gene>
    <name evidence="7" type="primary">sigK</name>
    <name evidence="7" type="ORF">AB2U05_30975</name>
</gene>
<dbReference type="SUPFAM" id="SSF88659">
    <property type="entry name" value="Sigma3 and sigma4 domains of RNA polymerase sigma factors"/>
    <property type="match status" value="1"/>
</dbReference>
<keyword evidence="2" id="KW-0805">Transcription regulation</keyword>
<dbReference type="Pfam" id="PF04542">
    <property type="entry name" value="Sigma70_r2"/>
    <property type="match status" value="1"/>
</dbReference>
<evidence type="ECO:0000256" key="4">
    <source>
        <dbReference type="ARBA" id="ARBA00023163"/>
    </source>
</evidence>
<sequence>MTSQTPPGPAGATIEALIVRVAHGDTAAFTLLHDAVGATLFLIVLRVVRDRGHTQEVVQEVLLEIWGKAHRFQPARGSAMAWIATMAHRRAVDRVRTVRAAADRDLRAALLDHHTPFDHVSEQVARRLEHQWVRDCLQEITDLQRQAVVMVYYHGLSHQEMADLLQVPLGTAKSRVRDALLHLRARMGDED</sequence>
<keyword evidence="3" id="KW-0731">Sigma factor</keyword>
<dbReference type="CDD" id="cd06171">
    <property type="entry name" value="Sigma70_r4"/>
    <property type="match status" value="1"/>
</dbReference>
<dbReference type="PANTHER" id="PTHR43133:SF66">
    <property type="entry name" value="ECF RNA POLYMERASE SIGMA FACTOR SIGK"/>
    <property type="match status" value="1"/>
</dbReference>
<dbReference type="InterPro" id="IPR013249">
    <property type="entry name" value="RNA_pol_sigma70_r4_t2"/>
</dbReference>
<dbReference type="InterPro" id="IPR013324">
    <property type="entry name" value="RNA_pol_sigma_r3/r4-like"/>
</dbReference>
<evidence type="ECO:0000313" key="7">
    <source>
        <dbReference type="EMBL" id="XDQ82606.1"/>
    </source>
</evidence>
<proteinExistence type="inferred from homology"/>
<feature type="domain" description="RNA polymerase sigma-70 region 2" evidence="5">
    <location>
        <begin position="40"/>
        <end position="97"/>
    </location>
</feature>
<dbReference type="InterPro" id="IPR007627">
    <property type="entry name" value="RNA_pol_sigma70_r2"/>
</dbReference>
<dbReference type="InterPro" id="IPR039425">
    <property type="entry name" value="RNA_pol_sigma-70-like"/>
</dbReference>
<comment type="similarity">
    <text evidence="1">Belongs to the sigma-70 factor family. ECF subfamily.</text>
</comment>
<dbReference type="RefSeq" id="WP_369184932.1">
    <property type="nucleotide sequence ID" value="NZ_CP163445.1"/>
</dbReference>
<evidence type="ECO:0000259" key="6">
    <source>
        <dbReference type="Pfam" id="PF08281"/>
    </source>
</evidence>
<dbReference type="Gene3D" id="1.10.1740.10">
    <property type="match status" value="1"/>
</dbReference>
<evidence type="ECO:0000256" key="2">
    <source>
        <dbReference type="ARBA" id="ARBA00023015"/>
    </source>
</evidence>
<protein>
    <submittedName>
        <fullName evidence="7">ECF RNA polymerase sigma factor SigK</fullName>
    </submittedName>
</protein>
<evidence type="ECO:0000256" key="3">
    <source>
        <dbReference type="ARBA" id="ARBA00023082"/>
    </source>
</evidence>
<dbReference type="NCBIfam" id="NF007228">
    <property type="entry name" value="PRK09646.1"/>
    <property type="match status" value="1"/>
</dbReference>
<name>A0AB39TTP3_9ACTN</name>
<dbReference type="InterPro" id="IPR013325">
    <property type="entry name" value="RNA_pol_sigma_r2"/>
</dbReference>
<dbReference type="InterPro" id="IPR014284">
    <property type="entry name" value="RNA_pol_sigma-70_dom"/>
</dbReference>
<dbReference type="SUPFAM" id="SSF88946">
    <property type="entry name" value="Sigma2 domain of RNA polymerase sigma factors"/>
    <property type="match status" value="1"/>
</dbReference>